<dbReference type="Proteomes" id="UP001304970">
    <property type="component" value="Chromosome"/>
</dbReference>
<dbReference type="EMBL" id="CP131061">
    <property type="protein sequence ID" value="WNY26379.1"/>
    <property type="molecule type" value="Genomic_DNA"/>
</dbReference>
<dbReference type="PANTHER" id="PTHR13748:SF62">
    <property type="entry name" value="COBW DOMAIN-CONTAINING PROTEIN"/>
    <property type="match status" value="1"/>
</dbReference>
<dbReference type="InterPro" id="IPR003495">
    <property type="entry name" value="CobW/HypB/UreG_nucleotide-bd"/>
</dbReference>
<dbReference type="Pfam" id="PF02492">
    <property type="entry name" value="cobW"/>
    <property type="match status" value="1"/>
</dbReference>
<organism evidence="2 3">
    <name type="scientific">Methanolapillus ohkumae</name>
    <dbReference type="NCBI Taxonomy" id="3028298"/>
    <lineage>
        <taxon>Archaea</taxon>
        <taxon>Methanobacteriati</taxon>
        <taxon>Methanobacteriota</taxon>
        <taxon>Stenosarchaea group</taxon>
        <taxon>Methanomicrobia</taxon>
        <taxon>Methanosarcinales</taxon>
        <taxon>Methanosarcinaceae</taxon>
        <taxon>Methanolapillus</taxon>
    </lineage>
</organism>
<accession>A0AA96V4E7</accession>
<dbReference type="AlphaFoldDB" id="A0AA96V4E7"/>
<reference evidence="2 3" key="1">
    <citation type="submission" date="2023-07" db="EMBL/GenBank/DDBJ databases">
        <title>Closed genome sequence of Methanosarcinaceae archaeon Am2.</title>
        <authorList>
            <person name="Poehlein A."/>
            <person name="Protasov E."/>
            <person name="Platt K."/>
            <person name="Reeh H."/>
            <person name="Daniel R."/>
            <person name="Brune A."/>
        </authorList>
    </citation>
    <scope>NUCLEOTIDE SEQUENCE [LARGE SCALE GENOMIC DNA]</scope>
    <source>
        <strain evidence="2 3">Am2</strain>
    </source>
</reference>
<sequence>MRVIIISGFLGSGKTTSVLKMSKMLTDAGKKVAIIVNEIGEVGIDGETLDIAGIPSKQITNGCICCSLKYSLGVTVSELADVYHPDVLILEPTGLSFPRQIRDELCELNVMMTFSPITALVDASRFSTEMSQIPKFITEQLIEAEIIGINKIDLADAEKIGEVESFIKELNPNALLLQMSAVQDAQSVKRLYDILLKSDNQKCASEIEKSFETLNSVEISNVSTYSGAYDFSADGFTDKAAGKLLEDIISGAGGDLSRVNYYFVGHIKMAIKVGDVLVKVSQTAGPDDKKIEAEYIVQEKTDNNGKFELIFLSAVTNVPKDRLIVIIDQAITLFLKANGFEFEKRKSESGKKNIIEL</sequence>
<dbReference type="GeneID" id="89227536"/>
<dbReference type="GO" id="GO:0005737">
    <property type="term" value="C:cytoplasm"/>
    <property type="evidence" value="ECO:0007669"/>
    <property type="project" value="TreeGrafter"/>
</dbReference>
<dbReference type="Gene3D" id="3.40.50.300">
    <property type="entry name" value="P-loop containing nucleotide triphosphate hydrolases"/>
    <property type="match status" value="1"/>
</dbReference>
<dbReference type="InterPro" id="IPR051316">
    <property type="entry name" value="Zinc-reg_GTPase_activator"/>
</dbReference>
<evidence type="ECO:0000259" key="1">
    <source>
        <dbReference type="Pfam" id="PF02492"/>
    </source>
</evidence>
<evidence type="ECO:0000313" key="2">
    <source>
        <dbReference type="EMBL" id="WNY26379.1"/>
    </source>
</evidence>
<proteinExistence type="predicted"/>
<dbReference type="SUPFAM" id="SSF52540">
    <property type="entry name" value="P-loop containing nucleoside triphosphate hydrolases"/>
    <property type="match status" value="1"/>
</dbReference>
<keyword evidence="3" id="KW-1185">Reference proteome</keyword>
<dbReference type="PANTHER" id="PTHR13748">
    <property type="entry name" value="COBW-RELATED"/>
    <property type="match status" value="1"/>
</dbReference>
<name>A0AA96V4E7_9EURY</name>
<protein>
    <recommendedName>
        <fullName evidence="1">CobW/HypB/UreG nucleotide-binding domain-containing protein</fullName>
    </recommendedName>
</protein>
<evidence type="ECO:0000313" key="3">
    <source>
        <dbReference type="Proteomes" id="UP001304970"/>
    </source>
</evidence>
<dbReference type="RefSeq" id="WP_338097906.1">
    <property type="nucleotide sequence ID" value="NZ_CP131061.1"/>
</dbReference>
<feature type="domain" description="CobW/HypB/UreG nucleotide-binding" evidence="1">
    <location>
        <begin position="3"/>
        <end position="175"/>
    </location>
</feature>
<gene>
    <name evidence="2" type="ORF">MsAm2_01400</name>
</gene>
<dbReference type="InterPro" id="IPR027417">
    <property type="entry name" value="P-loop_NTPase"/>
</dbReference>